<accession>A0AAD8Q3I0</accession>
<sequence>MGHTREKRGLTFWFSSYFYLYFSISCLRDVIQSSHSYLNPSPPVIGNQGGGGERTEPKPMVRALNCHYDPPFPFFPFFILSLFCPPPVQYGEIAIAGGTRQQGMRYRSPGQPLAWKFSWNDDGKKKRKEKSPPPPPSRIPCPSVSICQFPDFPSAVPFPSLFQPVSARAVWPIWLGRNPETVTMLLRLLLGPLRM</sequence>
<reference evidence="3" key="1">
    <citation type="submission" date="2021-06" db="EMBL/GenBank/DDBJ databases">
        <title>Comparative genomics, transcriptomics and evolutionary studies reveal genomic signatures of adaptation to plant cell wall in hemibiotrophic fungi.</title>
        <authorList>
            <consortium name="DOE Joint Genome Institute"/>
            <person name="Baroncelli R."/>
            <person name="Diaz J.F."/>
            <person name="Benocci T."/>
            <person name="Peng M."/>
            <person name="Battaglia E."/>
            <person name="Haridas S."/>
            <person name="Andreopoulos W."/>
            <person name="Labutti K."/>
            <person name="Pangilinan J."/>
            <person name="Floch G.L."/>
            <person name="Makela M.R."/>
            <person name="Henrissat B."/>
            <person name="Grigoriev I.V."/>
            <person name="Crouch J.A."/>
            <person name="De Vries R.P."/>
            <person name="Sukno S.A."/>
            <person name="Thon M.R."/>
        </authorList>
    </citation>
    <scope>NUCLEOTIDE SEQUENCE</scope>
    <source>
        <strain evidence="3">CBS 125086</strain>
    </source>
</reference>
<dbReference type="GeneID" id="85435112"/>
<dbReference type="EMBL" id="JAHLJV010000019">
    <property type="protein sequence ID" value="KAK1594551.1"/>
    <property type="molecule type" value="Genomic_DNA"/>
</dbReference>
<keyword evidence="2" id="KW-0472">Membrane</keyword>
<gene>
    <name evidence="3" type="ORF">LY79DRAFT_132197</name>
</gene>
<dbReference type="AlphaFoldDB" id="A0AAD8Q3I0"/>
<evidence type="ECO:0000313" key="3">
    <source>
        <dbReference type="EMBL" id="KAK1594551.1"/>
    </source>
</evidence>
<keyword evidence="2" id="KW-0812">Transmembrane</keyword>
<name>A0AAD8Q3I0_9PEZI</name>
<keyword evidence="2" id="KW-1133">Transmembrane helix</keyword>
<dbReference type="PROSITE" id="PS51257">
    <property type="entry name" value="PROKAR_LIPOPROTEIN"/>
    <property type="match status" value="1"/>
</dbReference>
<keyword evidence="4" id="KW-1185">Reference proteome</keyword>
<proteinExistence type="predicted"/>
<feature type="region of interest" description="Disordered" evidence="1">
    <location>
        <begin position="117"/>
        <end position="139"/>
    </location>
</feature>
<evidence type="ECO:0000256" key="2">
    <source>
        <dbReference type="SAM" id="Phobius"/>
    </source>
</evidence>
<comment type="caution">
    <text evidence="3">The sequence shown here is derived from an EMBL/GenBank/DDBJ whole genome shotgun (WGS) entry which is preliminary data.</text>
</comment>
<evidence type="ECO:0000256" key="1">
    <source>
        <dbReference type="SAM" id="MobiDB-lite"/>
    </source>
</evidence>
<protein>
    <submittedName>
        <fullName evidence="3">Uncharacterized protein</fullName>
    </submittedName>
</protein>
<evidence type="ECO:0000313" key="4">
    <source>
        <dbReference type="Proteomes" id="UP001230504"/>
    </source>
</evidence>
<dbReference type="Proteomes" id="UP001230504">
    <property type="component" value="Unassembled WGS sequence"/>
</dbReference>
<feature type="transmembrane region" description="Helical" evidence="2">
    <location>
        <begin position="12"/>
        <end position="31"/>
    </location>
</feature>
<organism evidence="3 4">
    <name type="scientific">Colletotrichum navitas</name>
    <dbReference type="NCBI Taxonomy" id="681940"/>
    <lineage>
        <taxon>Eukaryota</taxon>
        <taxon>Fungi</taxon>
        <taxon>Dikarya</taxon>
        <taxon>Ascomycota</taxon>
        <taxon>Pezizomycotina</taxon>
        <taxon>Sordariomycetes</taxon>
        <taxon>Hypocreomycetidae</taxon>
        <taxon>Glomerellales</taxon>
        <taxon>Glomerellaceae</taxon>
        <taxon>Colletotrichum</taxon>
        <taxon>Colletotrichum graminicola species complex</taxon>
    </lineage>
</organism>
<dbReference type="RefSeq" id="XP_060415713.1">
    <property type="nucleotide sequence ID" value="XM_060550872.1"/>
</dbReference>